<accession>A0ABR0EDT6</accession>
<feature type="domain" description="NmrA-like" evidence="3">
    <location>
        <begin position="6"/>
        <end position="271"/>
    </location>
</feature>
<dbReference type="EMBL" id="JAXOVC010000007">
    <property type="protein sequence ID" value="KAK4499353.1"/>
    <property type="molecule type" value="Genomic_DNA"/>
</dbReference>
<dbReference type="Gene3D" id="3.90.25.10">
    <property type="entry name" value="UDP-galactose 4-epimerase, domain 1"/>
    <property type="match status" value="1"/>
</dbReference>
<gene>
    <name evidence="4" type="ORF">PRZ48_009866</name>
</gene>
<dbReference type="PANTHER" id="PTHR47706:SF9">
    <property type="entry name" value="NMRA-LIKE DOMAIN-CONTAINING PROTEIN-RELATED"/>
    <property type="match status" value="1"/>
</dbReference>
<dbReference type="PANTHER" id="PTHR47706">
    <property type="entry name" value="NMRA-LIKE FAMILY PROTEIN"/>
    <property type="match status" value="1"/>
</dbReference>
<dbReference type="InterPro" id="IPR051609">
    <property type="entry name" value="NmrA/Isoflavone_reductase-like"/>
</dbReference>
<dbReference type="InterPro" id="IPR008030">
    <property type="entry name" value="NmrA-like"/>
</dbReference>
<organism evidence="4 5">
    <name type="scientific">Zasmidium cellare</name>
    <name type="common">Wine cellar mold</name>
    <name type="synonym">Racodium cellare</name>
    <dbReference type="NCBI Taxonomy" id="395010"/>
    <lineage>
        <taxon>Eukaryota</taxon>
        <taxon>Fungi</taxon>
        <taxon>Dikarya</taxon>
        <taxon>Ascomycota</taxon>
        <taxon>Pezizomycotina</taxon>
        <taxon>Dothideomycetes</taxon>
        <taxon>Dothideomycetidae</taxon>
        <taxon>Mycosphaerellales</taxon>
        <taxon>Mycosphaerellaceae</taxon>
        <taxon>Zasmidium</taxon>
    </lineage>
</organism>
<evidence type="ECO:0000256" key="1">
    <source>
        <dbReference type="ARBA" id="ARBA00022857"/>
    </source>
</evidence>
<dbReference type="SUPFAM" id="SSF51735">
    <property type="entry name" value="NAD(P)-binding Rossmann-fold domains"/>
    <property type="match status" value="1"/>
</dbReference>
<comment type="caution">
    <text evidence="4">The sequence shown here is derived from an EMBL/GenBank/DDBJ whole genome shotgun (WGS) entry which is preliminary data.</text>
</comment>
<keyword evidence="1" id="KW-0521">NADP</keyword>
<sequence length="313" mass="34572">MSPVTKVAIAGLTGKMGTLIASSLLKHHPTVQIHGIVRNSSKVATNISSNPNVHIHQATPSDPSALRKALANVDVCICCYLGDNDLMVQGQKTLIDACIAEKVPRYIGSDYSLDFRGLKKGDHPGKDFAIEYTEYLEEKEKEGKVKGVHILNGGFTEMVFAPFLGWFSAEGNGKFTYFGTGDEKLDMTTMADTAAFTAEVAVDPEANGYLNVVGDRKSVKELAKVYEEVYGVNPTVERQGSFEDLHKIMREAFKKDPGNVFAWMGVHYQYYMGIGTVNLGKDENYRLGDRKPAGVKEFLQRWPRENVANSYLS</sequence>
<evidence type="ECO:0000256" key="2">
    <source>
        <dbReference type="ARBA" id="ARBA00023002"/>
    </source>
</evidence>
<name>A0ABR0EDT6_ZASCE</name>
<dbReference type="Gene3D" id="3.40.50.720">
    <property type="entry name" value="NAD(P)-binding Rossmann-like Domain"/>
    <property type="match status" value="1"/>
</dbReference>
<keyword evidence="5" id="KW-1185">Reference proteome</keyword>
<dbReference type="InterPro" id="IPR036291">
    <property type="entry name" value="NAD(P)-bd_dom_sf"/>
</dbReference>
<reference evidence="4 5" key="1">
    <citation type="journal article" date="2023" name="G3 (Bethesda)">
        <title>A chromosome-level genome assembly of Zasmidium syzygii isolated from banana leaves.</title>
        <authorList>
            <person name="van Westerhoven A.C."/>
            <person name="Mehrabi R."/>
            <person name="Talebi R."/>
            <person name="Steentjes M.B.F."/>
            <person name="Corcolon B."/>
            <person name="Chong P.A."/>
            <person name="Kema G.H.J."/>
            <person name="Seidl M.F."/>
        </authorList>
    </citation>
    <scope>NUCLEOTIDE SEQUENCE [LARGE SCALE GENOMIC DNA]</scope>
    <source>
        <strain evidence="4 5">P124</strain>
    </source>
</reference>
<dbReference type="Pfam" id="PF05368">
    <property type="entry name" value="NmrA"/>
    <property type="match status" value="1"/>
</dbReference>
<evidence type="ECO:0000259" key="3">
    <source>
        <dbReference type="Pfam" id="PF05368"/>
    </source>
</evidence>
<keyword evidence="2" id="KW-0560">Oxidoreductase</keyword>
<proteinExistence type="predicted"/>
<evidence type="ECO:0000313" key="5">
    <source>
        <dbReference type="Proteomes" id="UP001305779"/>
    </source>
</evidence>
<evidence type="ECO:0000313" key="4">
    <source>
        <dbReference type="EMBL" id="KAK4499353.1"/>
    </source>
</evidence>
<protein>
    <recommendedName>
        <fullName evidence="3">NmrA-like domain-containing protein</fullName>
    </recommendedName>
</protein>
<dbReference type="Proteomes" id="UP001305779">
    <property type="component" value="Unassembled WGS sequence"/>
</dbReference>